<keyword evidence="5" id="KW-0378">Hydrolase</keyword>
<dbReference type="CDD" id="cd08069">
    <property type="entry name" value="MPN_RPN11_CSN5"/>
    <property type="match status" value="1"/>
</dbReference>
<accession>A0AAW2YL56</accession>
<name>A0AAW2YL56_9EUKA</name>
<feature type="domain" description="MPN" evidence="8">
    <location>
        <begin position="57"/>
        <end position="194"/>
    </location>
</feature>
<evidence type="ECO:0000256" key="7">
    <source>
        <dbReference type="ARBA" id="ARBA00023049"/>
    </source>
</evidence>
<keyword evidence="6" id="KW-0862">Zinc</keyword>
<comment type="caution">
    <text evidence="9">The sequence shown here is derived from an EMBL/GenBank/DDBJ whole genome shotgun (WGS) entry which is preliminary data.</text>
</comment>
<evidence type="ECO:0000259" key="8">
    <source>
        <dbReference type="PROSITE" id="PS50249"/>
    </source>
</evidence>
<evidence type="ECO:0000256" key="5">
    <source>
        <dbReference type="ARBA" id="ARBA00022801"/>
    </source>
</evidence>
<proteinExistence type="inferred from homology"/>
<dbReference type="GO" id="GO:0046872">
    <property type="term" value="F:metal ion binding"/>
    <property type="evidence" value="ECO:0007669"/>
    <property type="project" value="UniProtKB-KW"/>
</dbReference>
<dbReference type="InterPro" id="IPR000555">
    <property type="entry name" value="JAMM/MPN+_dom"/>
</dbReference>
<organism evidence="9 10">
    <name type="scientific">Acrasis kona</name>
    <dbReference type="NCBI Taxonomy" id="1008807"/>
    <lineage>
        <taxon>Eukaryota</taxon>
        <taxon>Discoba</taxon>
        <taxon>Heterolobosea</taxon>
        <taxon>Tetramitia</taxon>
        <taxon>Eutetramitia</taxon>
        <taxon>Acrasidae</taxon>
        <taxon>Acrasis</taxon>
    </lineage>
</organism>
<dbReference type="SUPFAM" id="SSF102712">
    <property type="entry name" value="JAB1/MPN domain"/>
    <property type="match status" value="1"/>
</dbReference>
<keyword evidence="10" id="KW-1185">Reference proteome</keyword>
<evidence type="ECO:0000313" key="9">
    <source>
        <dbReference type="EMBL" id="KAL0477965.1"/>
    </source>
</evidence>
<dbReference type="FunFam" id="3.40.140.10:FF:000003">
    <property type="entry name" value="COP9 signalosome complex subunit 5"/>
    <property type="match status" value="1"/>
</dbReference>
<keyword evidence="3" id="KW-0479">Metal-binding</keyword>
<gene>
    <name evidence="9" type="ORF">AKO1_005315</name>
</gene>
<evidence type="ECO:0000256" key="4">
    <source>
        <dbReference type="ARBA" id="ARBA00022790"/>
    </source>
</evidence>
<sequence>MSKQLSSQAKTSQKQFELENKIKDIGNDEYYTYDQPQQQAILESRPWKNDPHYFKNVKMSALALLKIVMHATKGGTIEVMGLMQGKIEGDTFIVLDSFALPVEGTETRVNAGAEAIEYMAQYIGLSERVGRNENVCGWYHSHPGYGCWLSGIDVNTQLNNQKYQDPFIAVVIDPLRTVSSGKVELQSFRTYPEGYKPPQSTSNEYQSIPMDKIEDFGVYHDQYYQMNTEYFKSTTDTNLLNLLWNKYWINILSSSPLIKNRFYTNQQISDLAKKMEKAESEISRSNKFSMQPSLLEGTSGGKKEKKEDSQLEIIKKDGIKLSVEVLQGCLSQVTKDTLFNFSK</sequence>
<evidence type="ECO:0000256" key="2">
    <source>
        <dbReference type="ARBA" id="ARBA00022670"/>
    </source>
</evidence>
<dbReference type="EMBL" id="JAOPGA020000288">
    <property type="protein sequence ID" value="KAL0477965.1"/>
    <property type="molecule type" value="Genomic_DNA"/>
</dbReference>
<evidence type="ECO:0000256" key="6">
    <source>
        <dbReference type="ARBA" id="ARBA00022833"/>
    </source>
</evidence>
<dbReference type="AlphaFoldDB" id="A0AAW2YL56"/>
<dbReference type="GO" id="GO:0008237">
    <property type="term" value="F:metallopeptidase activity"/>
    <property type="evidence" value="ECO:0007669"/>
    <property type="project" value="UniProtKB-KW"/>
</dbReference>
<dbReference type="GO" id="GO:0006508">
    <property type="term" value="P:proteolysis"/>
    <property type="evidence" value="ECO:0007669"/>
    <property type="project" value="UniProtKB-KW"/>
</dbReference>
<dbReference type="Proteomes" id="UP001431209">
    <property type="component" value="Unassembled WGS sequence"/>
</dbReference>
<dbReference type="PROSITE" id="PS50249">
    <property type="entry name" value="MPN"/>
    <property type="match status" value="1"/>
</dbReference>
<dbReference type="SMART" id="SM00232">
    <property type="entry name" value="JAB_MPN"/>
    <property type="match status" value="1"/>
</dbReference>
<comment type="similarity">
    <text evidence="1">Belongs to the peptidase M67A family. CSN5 subfamily.</text>
</comment>
<dbReference type="Gene3D" id="3.40.140.10">
    <property type="entry name" value="Cytidine Deaminase, domain 2"/>
    <property type="match status" value="1"/>
</dbReference>
<keyword evidence="4" id="KW-0736">Signalosome</keyword>
<dbReference type="GO" id="GO:0008180">
    <property type="term" value="C:COP9 signalosome"/>
    <property type="evidence" value="ECO:0007669"/>
    <property type="project" value="UniProtKB-KW"/>
</dbReference>
<dbReference type="Pfam" id="PF01398">
    <property type="entry name" value="JAB"/>
    <property type="match status" value="1"/>
</dbReference>
<keyword evidence="7" id="KW-0482">Metalloprotease</keyword>
<keyword evidence="2" id="KW-0645">Protease</keyword>
<dbReference type="PANTHER" id="PTHR10410">
    <property type="entry name" value="EUKARYOTIC TRANSLATION INITIATION FACTOR 3 -RELATED"/>
    <property type="match status" value="1"/>
</dbReference>
<reference evidence="9 10" key="1">
    <citation type="submission" date="2024-03" db="EMBL/GenBank/DDBJ databases">
        <title>The Acrasis kona genome and developmental transcriptomes reveal deep origins of eukaryotic multicellular pathways.</title>
        <authorList>
            <person name="Sheikh S."/>
            <person name="Fu C.-J."/>
            <person name="Brown M.W."/>
            <person name="Baldauf S.L."/>
        </authorList>
    </citation>
    <scope>NUCLEOTIDE SEQUENCE [LARGE SCALE GENOMIC DNA]</scope>
    <source>
        <strain evidence="9 10">ATCC MYA-3509</strain>
    </source>
</reference>
<dbReference type="Pfam" id="PF18323">
    <property type="entry name" value="CSN5_C"/>
    <property type="match status" value="1"/>
</dbReference>
<evidence type="ECO:0000313" key="10">
    <source>
        <dbReference type="Proteomes" id="UP001431209"/>
    </source>
</evidence>
<protein>
    <submittedName>
        <fullName evidence="9">COP9 signalosome complex subunit 5</fullName>
    </submittedName>
</protein>
<dbReference type="InterPro" id="IPR037518">
    <property type="entry name" value="MPN"/>
</dbReference>
<dbReference type="InterPro" id="IPR050242">
    <property type="entry name" value="JAMM_MPN+_peptidase_M67A"/>
</dbReference>
<dbReference type="InterPro" id="IPR040961">
    <property type="entry name" value="CSN5_C"/>
</dbReference>
<evidence type="ECO:0000256" key="3">
    <source>
        <dbReference type="ARBA" id="ARBA00022723"/>
    </source>
</evidence>
<evidence type="ECO:0000256" key="1">
    <source>
        <dbReference type="ARBA" id="ARBA00006008"/>
    </source>
</evidence>